<dbReference type="PROSITE" id="PS01081">
    <property type="entry name" value="HTH_TETR_1"/>
    <property type="match status" value="1"/>
</dbReference>
<dbReference type="RefSeq" id="WP_255966745.1">
    <property type="nucleotide sequence ID" value="NZ_JANFQF010000005.1"/>
</dbReference>
<evidence type="ECO:0000313" key="6">
    <source>
        <dbReference type="EMBL" id="MCQ4118925.1"/>
    </source>
</evidence>
<proteinExistence type="predicted"/>
<dbReference type="InterPro" id="IPR009057">
    <property type="entry name" value="Homeodomain-like_sf"/>
</dbReference>
<keyword evidence="3" id="KW-0804">Transcription</keyword>
<dbReference type="Proteomes" id="UP001524501">
    <property type="component" value="Unassembled WGS sequence"/>
</dbReference>
<dbReference type="PROSITE" id="PS50977">
    <property type="entry name" value="HTH_TETR_2"/>
    <property type="match status" value="1"/>
</dbReference>
<keyword evidence="1" id="KW-0805">Transcription regulation</keyword>
<reference evidence="6 7" key="1">
    <citation type="submission" date="2022-07" db="EMBL/GenBank/DDBJ databases">
        <title>Degradation activity of malathion, p-nitrophenol and potential low-temperature adaptation strategy of Rhodococcus sp. FXJ9.536.</title>
        <authorList>
            <person name="Huang J."/>
            <person name="Huang Y."/>
        </authorList>
    </citation>
    <scope>NUCLEOTIDE SEQUENCE [LARGE SCALE GENOMIC DNA]</scope>
    <source>
        <strain evidence="6 7">FXJ9.536</strain>
    </source>
</reference>
<name>A0ABT1Q9I8_9NOCA</name>
<feature type="domain" description="HTH tetR-type" evidence="5">
    <location>
        <begin position="14"/>
        <end position="74"/>
    </location>
</feature>
<dbReference type="PRINTS" id="PR00455">
    <property type="entry name" value="HTHTETR"/>
</dbReference>
<protein>
    <submittedName>
        <fullName evidence="6">TetR/AcrR family transcriptional regulator</fullName>
    </submittedName>
</protein>
<evidence type="ECO:0000256" key="1">
    <source>
        <dbReference type="ARBA" id="ARBA00023015"/>
    </source>
</evidence>
<accession>A0ABT1Q9I8</accession>
<evidence type="ECO:0000256" key="2">
    <source>
        <dbReference type="ARBA" id="ARBA00023125"/>
    </source>
</evidence>
<organism evidence="6 7">
    <name type="scientific">Rhodococcus tibetensis</name>
    <dbReference type="NCBI Taxonomy" id="2965064"/>
    <lineage>
        <taxon>Bacteria</taxon>
        <taxon>Bacillati</taxon>
        <taxon>Actinomycetota</taxon>
        <taxon>Actinomycetes</taxon>
        <taxon>Mycobacteriales</taxon>
        <taxon>Nocardiaceae</taxon>
        <taxon>Rhodococcus</taxon>
    </lineage>
</organism>
<gene>
    <name evidence="6" type="ORF">NOF53_07030</name>
</gene>
<dbReference type="InterPro" id="IPR049484">
    <property type="entry name" value="Rv0078-like_C"/>
</dbReference>
<dbReference type="InterPro" id="IPR001647">
    <property type="entry name" value="HTH_TetR"/>
</dbReference>
<dbReference type="PANTHER" id="PTHR30055">
    <property type="entry name" value="HTH-TYPE TRANSCRIPTIONAL REGULATOR RUTR"/>
    <property type="match status" value="1"/>
</dbReference>
<evidence type="ECO:0000256" key="3">
    <source>
        <dbReference type="ARBA" id="ARBA00023163"/>
    </source>
</evidence>
<dbReference type="InterPro" id="IPR023772">
    <property type="entry name" value="DNA-bd_HTH_TetR-type_CS"/>
</dbReference>
<dbReference type="Gene3D" id="1.10.357.10">
    <property type="entry name" value="Tetracycline Repressor, domain 2"/>
    <property type="match status" value="1"/>
</dbReference>
<dbReference type="EMBL" id="JANFQF010000005">
    <property type="protein sequence ID" value="MCQ4118925.1"/>
    <property type="molecule type" value="Genomic_DNA"/>
</dbReference>
<dbReference type="InterPro" id="IPR050109">
    <property type="entry name" value="HTH-type_TetR-like_transc_reg"/>
</dbReference>
<sequence length="201" mass="21828">MSDVKHGRREIYAALTRKAVLDAAKTLFVGKGFANTSVGDIATLANVSKGAVYHHFDDKQEIFAQLFRESLGGVLQAVADSMLGFDQPWARVDAATRTFLAVYVADPEARMLLQQVVGVLGEQRTRALDEEFALPIIRAMLVELDKVGELKPVSIDATARIIFDVLCGAASSLVDATNAEVAAHELEVAILCMFSGFRRSE</sequence>
<evidence type="ECO:0000256" key="4">
    <source>
        <dbReference type="PROSITE-ProRule" id="PRU00335"/>
    </source>
</evidence>
<dbReference type="PANTHER" id="PTHR30055:SF234">
    <property type="entry name" value="HTH-TYPE TRANSCRIPTIONAL REGULATOR BETI"/>
    <property type="match status" value="1"/>
</dbReference>
<feature type="DNA-binding region" description="H-T-H motif" evidence="4">
    <location>
        <begin position="37"/>
        <end position="56"/>
    </location>
</feature>
<dbReference type="Pfam" id="PF00440">
    <property type="entry name" value="TetR_N"/>
    <property type="match status" value="1"/>
</dbReference>
<keyword evidence="2 4" id="KW-0238">DNA-binding</keyword>
<dbReference type="SUPFAM" id="SSF46689">
    <property type="entry name" value="Homeodomain-like"/>
    <property type="match status" value="1"/>
</dbReference>
<comment type="caution">
    <text evidence="6">The sequence shown here is derived from an EMBL/GenBank/DDBJ whole genome shotgun (WGS) entry which is preliminary data.</text>
</comment>
<evidence type="ECO:0000313" key="7">
    <source>
        <dbReference type="Proteomes" id="UP001524501"/>
    </source>
</evidence>
<dbReference type="Pfam" id="PF21351">
    <property type="entry name" value="TetR_C_41"/>
    <property type="match status" value="1"/>
</dbReference>
<keyword evidence="7" id="KW-1185">Reference proteome</keyword>
<evidence type="ECO:0000259" key="5">
    <source>
        <dbReference type="PROSITE" id="PS50977"/>
    </source>
</evidence>